<evidence type="ECO:0000313" key="2">
    <source>
        <dbReference type="EMBL" id="MEY9320699.1"/>
    </source>
</evidence>
<feature type="transmembrane region" description="Helical" evidence="1">
    <location>
        <begin position="71"/>
        <end position="94"/>
    </location>
</feature>
<proteinExistence type="predicted"/>
<keyword evidence="1" id="KW-0472">Membrane</keyword>
<gene>
    <name evidence="2" type="ORF">ABIF29_007498</name>
</gene>
<evidence type="ECO:0000313" key="3">
    <source>
        <dbReference type="Proteomes" id="UP001565471"/>
    </source>
</evidence>
<keyword evidence="1" id="KW-1133">Transmembrane helix</keyword>
<organism evidence="2 3">
    <name type="scientific">Bradyrhizobium elkanii</name>
    <dbReference type="NCBI Taxonomy" id="29448"/>
    <lineage>
        <taxon>Bacteria</taxon>
        <taxon>Pseudomonadati</taxon>
        <taxon>Pseudomonadota</taxon>
        <taxon>Alphaproteobacteria</taxon>
        <taxon>Hyphomicrobiales</taxon>
        <taxon>Nitrobacteraceae</taxon>
        <taxon>Bradyrhizobium</taxon>
    </lineage>
</organism>
<name>A0ABV4FB57_BRAEL</name>
<reference evidence="2 3" key="1">
    <citation type="submission" date="2024-07" db="EMBL/GenBank/DDBJ databases">
        <title>Genomic Encyclopedia of Type Strains, Phase V (KMG-V): Genome sequencing to study the core and pangenomes of soil and plant-associated prokaryotes.</title>
        <authorList>
            <person name="Whitman W."/>
        </authorList>
    </citation>
    <scope>NUCLEOTIDE SEQUENCE [LARGE SCALE GENOMIC DNA]</scope>
    <source>
        <strain evidence="2 3">USDA 415</strain>
    </source>
</reference>
<accession>A0ABV4FB57</accession>
<keyword evidence="1" id="KW-0812">Transmembrane</keyword>
<dbReference type="GeneID" id="92951509"/>
<protein>
    <submittedName>
        <fullName evidence="2">Uncharacterized protein</fullName>
    </submittedName>
</protein>
<sequence>MIRIKAFLPPNAIVVLQRCMALTTMDQSRQRNGQKLDDASNARAIATSVATPTVDQPVRRRHVRSGPTVSWYGRLLIVGALLVAAGWEIFRLLLTIITLD</sequence>
<evidence type="ECO:0000256" key="1">
    <source>
        <dbReference type="SAM" id="Phobius"/>
    </source>
</evidence>
<comment type="caution">
    <text evidence="2">The sequence shown here is derived from an EMBL/GenBank/DDBJ whole genome shotgun (WGS) entry which is preliminary data.</text>
</comment>
<dbReference type="RefSeq" id="WP_125459367.1">
    <property type="nucleotide sequence ID" value="NZ_BJNL01000114.1"/>
</dbReference>
<keyword evidence="3" id="KW-1185">Reference proteome</keyword>
<dbReference type="Proteomes" id="UP001565471">
    <property type="component" value="Unassembled WGS sequence"/>
</dbReference>
<dbReference type="EMBL" id="JBGBZA010000002">
    <property type="protein sequence ID" value="MEY9320699.1"/>
    <property type="molecule type" value="Genomic_DNA"/>
</dbReference>